<dbReference type="AlphaFoldDB" id="A0A0E9PD19"/>
<organism evidence="1">
    <name type="scientific">Anguilla anguilla</name>
    <name type="common">European freshwater eel</name>
    <name type="synonym">Muraena anguilla</name>
    <dbReference type="NCBI Taxonomy" id="7936"/>
    <lineage>
        <taxon>Eukaryota</taxon>
        <taxon>Metazoa</taxon>
        <taxon>Chordata</taxon>
        <taxon>Craniata</taxon>
        <taxon>Vertebrata</taxon>
        <taxon>Euteleostomi</taxon>
        <taxon>Actinopterygii</taxon>
        <taxon>Neopterygii</taxon>
        <taxon>Teleostei</taxon>
        <taxon>Anguilliformes</taxon>
        <taxon>Anguillidae</taxon>
        <taxon>Anguilla</taxon>
    </lineage>
</organism>
<accession>A0A0E9PD19</accession>
<dbReference type="EMBL" id="GBXM01106168">
    <property type="protein sequence ID" value="JAH02409.1"/>
    <property type="molecule type" value="Transcribed_RNA"/>
</dbReference>
<name>A0A0E9PD19_ANGAN</name>
<sequence length="31" mass="3427">MLTCCLVNIGITKLVNVLTNGSKFSPQLKKY</sequence>
<reference evidence="1" key="2">
    <citation type="journal article" date="2015" name="Fish Shellfish Immunol.">
        <title>Early steps in the European eel (Anguilla anguilla)-Vibrio vulnificus interaction in the gills: Role of the RtxA13 toxin.</title>
        <authorList>
            <person name="Callol A."/>
            <person name="Pajuelo D."/>
            <person name="Ebbesson L."/>
            <person name="Teles M."/>
            <person name="MacKenzie S."/>
            <person name="Amaro C."/>
        </authorList>
    </citation>
    <scope>NUCLEOTIDE SEQUENCE</scope>
</reference>
<evidence type="ECO:0000313" key="1">
    <source>
        <dbReference type="EMBL" id="JAH02409.1"/>
    </source>
</evidence>
<protein>
    <submittedName>
        <fullName evidence="1">Uncharacterized protein</fullName>
    </submittedName>
</protein>
<reference evidence="1" key="1">
    <citation type="submission" date="2014-11" db="EMBL/GenBank/DDBJ databases">
        <authorList>
            <person name="Amaro Gonzalez C."/>
        </authorList>
    </citation>
    <scope>NUCLEOTIDE SEQUENCE</scope>
</reference>
<proteinExistence type="predicted"/>